<dbReference type="EMBL" id="MU001670">
    <property type="protein sequence ID" value="KAF2462199.1"/>
    <property type="molecule type" value="Genomic_DNA"/>
</dbReference>
<sequence>MRRAEGICQAVPSRPAGSPSDPASGDVTGHGAGSHGVGRHGAKWDGIGASASAVPCGCDGQAGAGADCE</sequence>
<dbReference type="AlphaFoldDB" id="A0A6A6PEP8"/>
<protein>
    <submittedName>
        <fullName evidence="2">Uncharacterized protein</fullName>
    </submittedName>
</protein>
<proteinExistence type="predicted"/>
<evidence type="ECO:0000313" key="2">
    <source>
        <dbReference type="EMBL" id="KAF2462199.1"/>
    </source>
</evidence>
<feature type="region of interest" description="Disordered" evidence="1">
    <location>
        <begin position="1"/>
        <end position="43"/>
    </location>
</feature>
<evidence type="ECO:0000313" key="3">
    <source>
        <dbReference type="Proteomes" id="UP000799766"/>
    </source>
</evidence>
<keyword evidence="3" id="KW-1185">Reference proteome</keyword>
<accession>A0A6A6PEP8</accession>
<evidence type="ECO:0000256" key="1">
    <source>
        <dbReference type="SAM" id="MobiDB-lite"/>
    </source>
</evidence>
<organism evidence="2 3">
    <name type="scientific">Lineolata rhizophorae</name>
    <dbReference type="NCBI Taxonomy" id="578093"/>
    <lineage>
        <taxon>Eukaryota</taxon>
        <taxon>Fungi</taxon>
        <taxon>Dikarya</taxon>
        <taxon>Ascomycota</taxon>
        <taxon>Pezizomycotina</taxon>
        <taxon>Dothideomycetes</taxon>
        <taxon>Dothideomycetes incertae sedis</taxon>
        <taxon>Lineolatales</taxon>
        <taxon>Lineolataceae</taxon>
        <taxon>Lineolata</taxon>
    </lineage>
</organism>
<reference evidence="2" key="1">
    <citation type="journal article" date="2020" name="Stud. Mycol.">
        <title>101 Dothideomycetes genomes: a test case for predicting lifestyles and emergence of pathogens.</title>
        <authorList>
            <person name="Haridas S."/>
            <person name="Albert R."/>
            <person name="Binder M."/>
            <person name="Bloem J."/>
            <person name="Labutti K."/>
            <person name="Salamov A."/>
            <person name="Andreopoulos B."/>
            <person name="Baker S."/>
            <person name="Barry K."/>
            <person name="Bills G."/>
            <person name="Bluhm B."/>
            <person name="Cannon C."/>
            <person name="Castanera R."/>
            <person name="Culley D."/>
            <person name="Daum C."/>
            <person name="Ezra D."/>
            <person name="Gonzalez J."/>
            <person name="Henrissat B."/>
            <person name="Kuo A."/>
            <person name="Liang C."/>
            <person name="Lipzen A."/>
            <person name="Lutzoni F."/>
            <person name="Magnuson J."/>
            <person name="Mondo S."/>
            <person name="Nolan M."/>
            <person name="Ohm R."/>
            <person name="Pangilinan J."/>
            <person name="Park H.-J."/>
            <person name="Ramirez L."/>
            <person name="Alfaro M."/>
            <person name="Sun H."/>
            <person name="Tritt A."/>
            <person name="Yoshinaga Y."/>
            <person name="Zwiers L.-H."/>
            <person name="Turgeon B."/>
            <person name="Goodwin S."/>
            <person name="Spatafora J."/>
            <person name="Crous P."/>
            <person name="Grigoriev I."/>
        </authorList>
    </citation>
    <scope>NUCLEOTIDE SEQUENCE</scope>
    <source>
        <strain evidence="2">ATCC 16933</strain>
    </source>
</reference>
<dbReference type="Proteomes" id="UP000799766">
    <property type="component" value="Unassembled WGS sequence"/>
</dbReference>
<gene>
    <name evidence="2" type="ORF">BDY21DRAFT_330731</name>
</gene>
<name>A0A6A6PEP8_9PEZI</name>